<evidence type="ECO:0000256" key="5">
    <source>
        <dbReference type="ARBA" id="ARBA00022692"/>
    </source>
</evidence>
<comment type="cofactor">
    <cofactor evidence="1">
        <name>Zn(2+)</name>
        <dbReference type="ChEBI" id="CHEBI:29105"/>
    </cofactor>
</comment>
<keyword evidence="10" id="KW-0482">Metalloprotease</keyword>
<comment type="subcellular location">
    <subcellularLocation>
        <location evidence="2">Cell membrane</location>
        <topology evidence="2">Multi-pass membrane protein</topology>
    </subcellularLocation>
</comment>
<feature type="transmembrane region" description="Helical" evidence="12">
    <location>
        <begin position="69"/>
        <end position="94"/>
    </location>
</feature>
<protein>
    <recommendedName>
        <fullName evidence="13">Peptidase M48 domain-containing protein</fullName>
    </recommendedName>
</protein>
<evidence type="ECO:0000256" key="10">
    <source>
        <dbReference type="ARBA" id="ARBA00023049"/>
    </source>
</evidence>
<keyword evidence="11 12" id="KW-0472">Membrane</keyword>
<gene>
    <name evidence="14" type="ORF">DF182_09185</name>
</gene>
<dbReference type="InterPro" id="IPR001915">
    <property type="entry name" value="Peptidase_M48"/>
</dbReference>
<dbReference type="GO" id="GO:0004222">
    <property type="term" value="F:metalloendopeptidase activity"/>
    <property type="evidence" value="ECO:0007669"/>
    <property type="project" value="InterPro"/>
</dbReference>
<evidence type="ECO:0000256" key="9">
    <source>
        <dbReference type="ARBA" id="ARBA00022989"/>
    </source>
</evidence>
<evidence type="ECO:0000256" key="6">
    <source>
        <dbReference type="ARBA" id="ARBA00022723"/>
    </source>
</evidence>
<evidence type="ECO:0000256" key="7">
    <source>
        <dbReference type="ARBA" id="ARBA00022801"/>
    </source>
</evidence>
<dbReference type="PANTHER" id="PTHR43221:SF1">
    <property type="entry name" value="PROTEASE HTPX"/>
    <property type="match status" value="1"/>
</dbReference>
<comment type="caution">
    <text evidence="14">The sequence shown here is derived from an EMBL/GenBank/DDBJ whole genome shotgun (WGS) entry which is preliminary data.</text>
</comment>
<dbReference type="CDD" id="cd07328">
    <property type="entry name" value="M48_Ste24p_like"/>
    <property type="match status" value="1"/>
</dbReference>
<dbReference type="GO" id="GO:0006508">
    <property type="term" value="P:proteolysis"/>
    <property type="evidence" value="ECO:0007669"/>
    <property type="project" value="UniProtKB-KW"/>
</dbReference>
<dbReference type="AlphaFoldDB" id="A0A365Y287"/>
<keyword evidence="6" id="KW-0479">Metal-binding</keyword>
<accession>A0A365Y287</accession>
<dbReference type="EMBL" id="QFFJ01000001">
    <property type="protein sequence ID" value="RBL92732.1"/>
    <property type="molecule type" value="Genomic_DNA"/>
</dbReference>
<evidence type="ECO:0000256" key="1">
    <source>
        <dbReference type="ARBA" id="ARBA00001947"/>
    </source>
</evidence>
<keyword evidence="15" id="KW-1185">Reference proteome</keyword>
<dbReference type="PANTHER" id="PTHR43221">
    <property type="entry name" value="PROTEASE HTPX"/>
    <property type="match status" value="1"/>
</dbReference>
<sequence>MTNLYPESPGVKDPLFFQPSALFRLQIVKVTGFILLFFLLYVIILLTAVALAAGFVAAGVALPGYYPSIYTFIVGPALLLLGGMVLFFLIKFLFYQRPPVNPYRTLIDADHHPRLFDFISRLVKETRIRFPKRIFVVPEVQASVFYNTSFFSLLWPSAMNLEIGLGLVNSLNISEFKMVLAHEFAHFSRRSMKLGSYVYTLNKVLYNMLYENDSWNELVIRWSSHGSLPGFFAHLTRMIVNSMQFLLKKVYHLINRQYLVLSREMEFRADAVAVSLAGTAAAVSGTRRLEMGSYCMDYCMHRLSDPEAAGQRFRNLFSTHRVVMDYFAEQNHLSIDAAGLPVITDNYFQTFLKSRVQLREQWTTHPTREDREQRYLAAAVSCKEATGSAWQLFNNPESLQEQNTKLIYDLSAPDIQEDFWIEPAAFIEDLTRKHRLYEYPTVFNDYYDNRSFPPVQHNGPLPETAATLNFAQLYHPDIILRMRRYYRDKQDVETLQAIASGQFQTRVFEFDGQQYKAAEARVLLRKLAIHVAEEQSWLLSHDQLAYRYHYQRALEKGPDIARQQEEQYQDILLYQEFAQRLNDQVISIIHGISQIFNIGHDTLPLLGPWLEELNAECWRFRRLLHEATVSTGYSGTLSPELYEQVQRFTDQECVFIQQEVPDYAALQELHEVISAVMEQYNNSNILLKKSYLELLLTLEPG</sequence>
<keyword evidence="7" id="KW-0378">Hydrolase</keyword>
<dbReference type="InterPro" id="IPR050083">
    <property type="entry name" value="HtpX_protease"/>
</dbReference>
<feature type="transmembrane region" description="Helical" evidence="12">
    <location>
        <begin position="33"/>
        <end position="57"/>
    </location>
</feature>
<keyword evidence="8" id="KW-0862">Zinc</keyword>
<keyword evidence="4" id="KW-0645">Protease</keyword>
<keyword evidence="9 12" id="KW-1133">Transmembrane helix</keyword>
<dbReference type="Gene3D" id="3.30.2010.10">
    <property type="entry name" value="Metalloproteases ('zincins'), catalytic domain"/>
    <property type="match status" value="1"/>
</dbReference>
<proteinExistence type="predicted"/>
<reference evidence="14 15" key="1">
    <citation type="submission" date="2018-05" db="EMBL/GenBank/DDBJ databases">
        <title>Chitinophaga sp. K3CV102501T nov., isolated from isolated from a monsoon evergreen broad-leaved forest soil.</title>
        <authorList>
            <person name="Lv Y."/>
        </authorList>
    </citation>
    <scope>NUCLEOTIDE SEQUENCE [LARGE SCALE GENOMIC DNA]</scope>
    <source>
        <strain evidence="14 15">GDMCC 1.1325</strain>
    </source>
</reference>
<name>A0A365Y287_9BACT</name>
<evidence type="ECO:0000313" key="15">
    <source>
        <dbReference type="Proteomes" id="UP000253410"/>
    </source>
</evidence>
<evidence type="ECO:0000256" key="11">
    <source>
        <dbReference type="ARBA" id="ARBA00023136"/>
    </source>
</evidence>
<evidence type="ECO:0000256" key="3">
    <source>
        <dbReference type="ARBA" id="ARBA00022475"/>
    </source>
</evidence>
<feature type="domain" description="Peptidase M48" evidence="13">
    <location>
        <begin position="165"/>
        <end position="320"/>
    </location>
</feature>
<evidence type="ECO:0000256" key="2">
    <source>
        <dbReference type="ARBA" id="ARBA00004651"/>
    </source>
</evidence>
<evidence type="ECO:0000256" key="8">
    <source>
        <dbReference type="ARBA" id="ARBA00022833"/>
    </source>
</evidence>
<dbReference type="Proteomes" id="UP000253410">
    <property type="component" value="Unassembled WGS sequence"/>
</dbReference>
<dbReference type="RefSeq" id="WP_113615331.1">
    <property type="nucleotide sequence ID" value="NZ_QFFJ01000001.1"/>
</dbReference>
<keyword evidence="3" id="KW-1003">Cell membrane</keyword>
<evidence type="ECO:0000256" key="12">
    <source>
        <dbReference type="SAM" id="Phobius"/>
    </source>
</evidence>
<dbReference type="Pfam" id="PF01435">
    <property type="entry name" value="Peptidase_M48"/>
    <property type="match status" value="1"/>
</dbReference>
<evidence type="ECO:0000256" key="4">
    <source>
        <dbReference type="ARBA" id="ARBA00022670"/>
    </source>
</evidence>
<dbReference type="GO" id="GO:0005886">
    <property type="term" value="C:plasma membrane"/>
    <property type="evidence" value="ECO:0007669"/>
    <property type="project" value="UniProtKB-SubCell"/>
</dbReference>
<keyword evidence="5 12" id="KW-0812">Transmembrane</keyword>
<dbReference type="OrthoDB" id="9789270at2"/>
<evidence type="ECO:0000259" key="13">
    <source>
        <dbReference type="Pfam" id="PF01435"/>
    </source>
</evidence>
<organism evidence="14 15">
    <name type="scientific">Chitinophaga flava</name>
    <dbReference type="NCBI Taxonomy" id="2259036"/>
    <lineage>
        <taxon>Bacteria</taxon>
        <taxon>Pseudomonadati</taxon>
        <taxon>Bacteroidota</taxon>
        <taxon>Chitinophagia</taxon>
        <taxon>Chitinophagales</taxon>
        <taxon>Chitinophagaceae</taxon>
        <taxon>Chitinophaga</taxon>
    </lineage>
</organism>
<evidence type="ECO:0000313" key="14">
    <source>
        <dbReference type="EMBL" id="RBL92732.1"/>
    </source>
</evidence>
<dbReference type="GO" id="GO:0046872">
    <property type="term" value="F:metal ion binding"/>
    <property type="evidence" value="ECO:0007669"/>
    <property type="project" value="UniProtKB-KW"/>
</dbReference>